<feature type="transmembrane region" description="Helical" evidence="3">
    <location>
        <begin position="338"/>
        <end position="355"/>
    </location>
</feature>
<dbReference type="PANTHER" id="PTHR21621:SF0">
    <property type="entry name" value="BETA-CITRYLGLUTAMATE SYNTHASE B-RELATED"/>
    <property type="match status" value="1"/>
</dbReference>
<dbReference type="GO" id="GO:0046872">
    <property type="term" value="F:metal ion binding"/>
    <property type="evidence" value="ECO:0007669"/>
    <property type="project" value="InterPro"/>
</dbReference>
<evidence type="ECO:0000256" key="3">
    <source>
        <dbReference type="SAM" id="Phobius"/>
    </source>
</evidence>
<dbReference type="GO" id="GO:0005524">
    <property type="term" value="F:ATP binding"/>
    <property type="evidence" value="ECO:0007669"/>
    <property type="project" value="UniProtKB-UniRule"/>
</dbReference>
<evidence type="ECO:0000256" key="2">
    <source>
        <dbReference type="PROSITE-ProRule" id="PRU00409"/>
    </source>
</evidence>
<keyword evidence="3" id="KW-1133">Transmembrane helix</keyword>
<proteinExistence type="predicted"/>
<dbReference type="PROSITE" id="PS50975">
    <property type="entry name" value="ATP_GRASP"/>
    <property type="match status" value="1"/>
</dbReference>
<dbReference type="AlphaFoldDB" id="A0A0W0VQA4"/>
<feature type="domain" description="ATP-grasp" evidence="4">
    <location>
        <begin position="62"/>
        <end position="318"/>
    </location>
</feature>
<dbReference type="SUPFAM" id="SSF56059">
    <property type="entry name" value="Glutathione synthetase ATP-binding domain-like"/>
    <property type="match status" value="1"/>
</dbReference>
<sequence length="356" mass="41231">MDKNLESYYKSALQYLLPVTPIPKLQGFVLNLGKNYYYFFRASTPFNSANSADLARNKYYTFYFLHRAGIPIPHMISMSRSHFARGQWEKDIQKLRFPLVAKPCFGTGKGQDVLCNIKNFEQLKKHLDYLFKYYDYVNIEEYHGNLKSYRVLVFRQKVIGVVHRMPAFVEGDGKHTIRELIEITNKKRQQENDILKPILIDTECEISLEELGLTLDSIPEVGKQVRLGFTSNATRGGSFKSIGKKICKENRELAIKIARVLDLKLVGIDLECEDITIPVSQSRGVVIEVNDSPSVRIHEECTTGKPVAVTRIIMRYFMFRHPFSYCWRLILHPRVRPYIRAILIIVAFYCVFILTA</sequence>
<accession>A0A0W0VQA4</accession>
<evidence type="ECO:0000313" key="6">
    <source>
        <dbReference type="Proteomes" id="UP000054997"/>
    </source>
</evidence>
<dbReference type="OrthoDB" id="9803907at2"/>
<gene>
    <name evidence="5" type="ORF">Llon_0709</name>
</gene>
<keyword evidence="3" id="KW-0472">Membrane</keyword>
<dbReference type="InterPro" id="IPR013815">
    <property type="entry name" value="ATP_grasp_subdomain_1"/>
</dbReference>
<dbReference type="InterPro" id="IPR011761">
    <property type="entry name" value="ATP-grasp"/>
</dbReference>
<dbReference type="PANTHER" id="PTHR21621">
    <property type="entry name" value="RIBOSOMAL PROTEIN S6 MODIFICATION PROTEIN"/>
    <property type="match status" value="1"/>
</dbReference>
<dbReference type="STRING" id="45068.Llon_0709"/>
<dbReference type="RefSeq" id="WP_058528724.1">
    <property type="nucleotide sequence ID" value="NZ_CAAAHZ010000020.1"/>
</dbReference>
<evidence type="ECO:0000313" key="5">
    <source>
        <dbReference type="EMBL" id="KTD21977.1"/>
    </source>
</evidence>
<name>A0A0W0VQA4_9GAMM</name>
<keyword evidence="2" id="KW-0547">Nucleotide-binding</keyword>
<dbReference type="Proteomes" id="UP000054997">
    <property type="component" value="Unassembled WGS sequence"/>
</dbReference>
<dbReference type="InterPro" id="IPR013651">
    <property type="entry name" value="ATP-grasp_RimK-type"/>
</dbReference>
<reference evidence="5 6" key="1">
    <citation type="submission" date="2015-11" db="EMBL/GenBank/DDBJ databases">
        <title>Genomic analysis of 38 Legionella species identifies large and diverse effector repertoires.</title>
        <authorList>
            <person name="Burstein D."/>
            <person name="Amaro F."/>
            <person name="Zusman T."/>
            <person name="Lifshitz Z."/>
            <person name="Cohen O."/>
            <person name="Gilbert J.A."/>
            <person name="Pupko T."/>
            <person name="Shuman H.A."/>
            <person name="Segal G."/>
        </authorList>
    </citation>
    <scope>NUCLEOTIDE SEQUENCE [LARGE SCALE GENOMIC DNA]</scope>
    <source>
        <strain evidence="5 6">ATCC 49505</strain>
    </source>
</reference>
<dbReference type="Pfam" id="PF08443">
    <property type="entry name" value="RimK"/>
    <property type="match status" value="1"/>
</dbReference>
<dbReference type="PATRIC" id="fig|45068.5.peg.756"/>
<keyword evidence="1" id="KW-0464">Manganese</keyword>
<protein>
    <submittedName>
        <fullName evidence="5">UDP-N-acetylmuramyl tripeptide synthase</fullName>
    </submittedName>
</protein>
<dbReference type="Gene3D" id="3.30.1490.20">
    <property type="entry name" value="ATP-grasp fold, A domain"/>
    <property type="match status" value="1"/>
</dbReference>
<evidence type="ECO:0000259" key="4">
    <source>
        <dbReference type="PROSITE" id="PS50975"/>
    </source>
</evidence>
<dbReference type="GO" id="GO:0009432">
    <property type="term" value="P:SOS response"/>
    <property type="evidence" value="ECO:0007669"/>
    <property type="project" value="TreeGrafter"/>
</dbReference>
<dbReference type="GO" id="GO:0018169">
    <property type="term" value="F:ribosomal S6-glutamic acid ligase activity"/>
    <property type="evidence" value="ECO:0007669"/>
    <property type="project" value="TreeGrafter"/>
</dbReference>
<dbReference type="EMBL" id="LNYK01000013">
    <property type="protein sequence ID" value="KTD21977.1"/>
    <property type="molecule type" value="Genomic_DNA"/>
</dbReference>
<evidence type="ECO:0000256" key="1">
    <source>
        <dbReference type="ARBA" id="ARBA00023211"/>
    </source>
</evidence>
<dbReference type="GO" id="GO:0005737">
    <property type="term" value="C:cytoplasm"/>
    <property type="evidence" value="ECO:0007669"/>
    <property type="project" value="TreeGrafter"/>
</dbReference>
<keyword evidence="2" id="KW-0067">ATP-binding</keyword>
<comment type="caution">
    <text evidence="5">The sequence shown here is derived from an EMBL/GenBank/DDBJ whole genome shotgun (WGS) entry which is preliminary data.</text>
</comment>
<dbReference type="Gene3D" id="3.30.470.20">
    <property type="entry name" value="ATP-grasp fold, B domain"/>
    <property type="match status" value="2"/>
</dbReference>
<keyword evidence="3" id="KW-0812">Transmembrane</keyword>
<organism evidence="5 6">
    <name type="scientific">Legionella londiniensis</name>
    <dbReference type="NCBI Taxonomy" id="45068"/>
    <lineage>
        <taxon>Bacteria</taxon>
        <taxon>Pseudomonadati</taxon>
        <taxon>Pseudomonadota</taxon>
        <taxon>Gammaproteobacteria</taxon>
        <taxon>Legionellales</taxon>
        <taxon>Legionellaceae</taxon>
        <taxon>Legionella</taxon>
    </lineage>
</organism>
<keyword evidence="6" id="KW-1185">Reference proteome</keyword>